<proteinExistence type="predicted"/>
<dbReference type="Proteomes" id="UP001194468">
    <property type="component" value="Unassembled WGS sequence"/>
</dbReference>
<accession>A0AAD4BZE1</accession>
<name>A0AAD4BZE1_BOLED</name>
<organism evidence="1 2">
    <name type="scientific">Boletus edulis BED1</name>
    <dbReference type="NCBI Taxonomy" id="1328754"/>
    <lineage>
        <taxon>Eukaryota</taxon>
        <taxon>Fungi</taxon>
        <taxon>Dikarya</taxon>
        <taxon>Basidiomycota</taxon>
        <taxon>Agaricomycotina</taxon>
        <taxon>Agaricomycetes</taxon>
        <taxon>Agaricomycetidae</taxon>
        <taxon>Boletales</taxon>
        <taxon>Boletineae</taxon>
        <taxon>Boletaceae</taxon>
        <taxon>Boletoideae</taxon>
        <taxon>Boletus</taxon>
    </lineage>
</organism>
<comment type="caution">
    <text evidence="1">The sequence shown here is derived from an EMBL/GenBank/DDBJ whole genome shotgun (WGS) entry which is preliminary data.</text>
</comment>
<reference evidence="1" key="1">
    <citation type="submission" date="2019-10" db="EMBL/GenBank/DDBJ databases">
        <authorList>
            <consortium name="DOE Joint Genome Institute"/>
            <person name="Kuo A."/>
            <person name="Miyauchi S."/>
            <person name="Kiss E."/>
            <person name="Drula E."/>
            <person name="Kohler A."/>
            <person name="Sanchez-Garcia M."/>
            <person name="Andreopoulos B."/>
            <person name="Barry K.W."/>
            <person name="Bonito G."/>
            <person name="Buee M."/>
            <person name="Carver A."/>
            <person name="Chen C."/>
            <person name="Cichocki N."/>
            <person name="Clum A."/>
            <person name="Culley D."/>
            <person name="Crous P.W."/>
            <person name="Fauchery L."/>
            <person name="Girlanda M."/>
            <person name="Hayes R."/>
            <person name="Keri Z."/>
            <person name="LaButti K."/>
            <person name="Lipzen A."/>
            <person name="Lombard V."/>
            <person name="Magnuson J."/>
            <person name="Maillard F."/>
            <person name="Morin E."/>
            <person name="Murat C."/>
            <person name="Nolan M."/>
            <person name="Ohm R."/>
            <person name="Pangilinan J."/>
            <person name="Pereira M."/>
            <person name="Perotto S."/>
            <person name="Peter M."/>
            <person name="Riley R."/>
            <person name="Sitrit Y."/>
            <person name="Stielow B."/>
            <person name="Szollosi G."/>
            <person name="Zifcakova L."/>
            <person name="Stursova M."/>
            <person name="Spatafora J.W."/>
            <person name="Tedersoo L."/>
            <person name="Vaario L.-M."/>
            <person name="Yamada A."/>
            <person name="Yan M."/>
            <person name="Wang P."/>
            <person name="Xu J."/>
            <person name="Bruns T."/>
            <person name="Baldrian P."/>
            <person name="Vilgalys R."/>
            <person name="Henrissat B."/>
            <person name="Grigoriev I.V."/>
            <person name="Hibbett D."/>
            <person name="Nagy L.G."/>
            <person name="Martin F.M."/>
        </authorList>
    </citation>
    <scope>NUCLEOTIDE SEQUENCE</scope>
    <source>
        <strain evidence="1">BED1</strain>
    </source>
</reference>
<keyword evidence="2" id="KW-1185">Reference proteome</keyword>
<dbReference type="EMBL" id="WHUW01000006">
    <property type="protein sequence ID" value="KAF8444457.1"/>
    <property type="molecule type" value="Genomic_DNA"/>
</dbReference>
<dbReference type="AlphaFoldDB" id="A0AAD4BZE1"/>
<sequence>MKLPRNVHLSLHVTSVEYIYDMDDNDNEPAKVIYSCVWVEVLWCYHAEDVRAEEQSFADHMGKYELAESDHVSIVNVTCIEWLGHVNVRRFAERDLSNRSIASDELYIQWKIAVKVRGRAGCDTSLESARVMSQRNQLPALVKNKTTYSIELDQAFLALLRTLVAHGGIHGTSGNGMIMCSADAALQFTLLRGHLEENWNQLLDVEDAWPMEYPHCTSMSNPSLLIFPDLVDSVEFKSQSTDNSVLLP</sequence>
<gene>
    <name evidence="1" type="ORF">L210DRAFT_3502060</name>
</gene>
<evidence type="ECO:0000313" key="1">
    <source>
        <dbReference type="EMBL" id="KAF8444457.1"/>
    </source>
</evidence>
<evidence type="ECO:0000313" key="2">
    <source>
        <dbReference type="Proteomes" id="UP001194468"/>
    </source>
</evidence>
<protein>
    <submittedName>
        <fullName evidence="1">Uncharacterized protein</fullName>
    </submittedName>
</protein>
<reference evidence="1" key="2">
    <citation type="journal article" date="2020" name="Nat. Commun.">
        <title>Large-scale genome sequencing of mycorrhizal fungi provides insights into the early evolution of symbiotic traits.</title>
        <authorList>
            <person name="Miyauchi S."/>
            <person name="Kiss E."/>
            <person name="Kuo A."/>
            <person name="Drula E."/>
            <person name="Kohler A."/>
            <person name="Sanchez-Garcia M."/>
            <person name="Morin E."/>
            <person name="Andreopoulos B."/>
            <person name="Barry K.W."/>
            <person name="Bonito G."/>
            <person name="Buee M."/>
            <person name="Carver A."/>
            <person name="Chen C."/>
            <person name="Cichocki N."/>
            <person name="Clum A."/>
            <person name="Culley D."/>
            <person name="Crous P.W."/>
            <person name="Fauchery L."/>
            <person name="Girlanda M."/>
            <person name="Hayes R.D."/>
            <person name="Keri Z."/>
            <person name="LaButti K."/>
            <person name="Lipzen A."/>
            <person name="Lombard V."/>
            <person name="Magnuson J."/>
            <person name="Maillard F."/>
            <person name="Murat C."/>
            <person name="Nolan M."/>
            <person name="Ohm R.A."/>
            <person name="Pangilinan J."/>
            <person name="Pereira M.F."/>
            <person name="Perotto S."/>
            <person name="Peter M."/>
            <person name="Pfister S."/>
            <person name="Riley R."/>
            <person name="Sitrit Y."/>
            <person name="Stielow J.B."/>
            <person name="Szollosi G."/>
            <person name="Zifcakova L."/>
            <person name="Stursova M."/>
            <person name="Spatafora J.W."/>
            <person name="Tedersoo L."/>
            <person name="Vaario L.M."/>
            <person name="Yamada A."/>
            <person name="Yan M."/>
            <person name="Wang P."/>
            <person name="Xu J."/>
            <person name="Bruns T."/>
            <person name="Baldrian P."/>
            <person name="Vilgalys R."/>
            <person name="Dunand C."/>
            <person name="Henrissat B."/>
            <person name="Grigoriev I.V."/>
            <person name="Hibbett D."/>
            <person name="Nagy L.G."/>
            <person name="Martin F.M."/>
        </authorList>
    </citation>
    <scope>NUCLEOTIDE SEQUENCE</scope>
    <source>
        <strain evidence="1">BED1</strain>
    </source>
</reference>